<dbReference type="STRING" id="27349.A0A0L6V4A3"/>
<comment type="caution">
    <text evidence="7">The sequence shown here is derived from an EMBL/GenBank/DDBJ whole genome shotgun (WGS) entry which is preliminary data.</text>
</comment>
<dbReference type="VEuPathDB" id="FungiDB:VP01_2638g2"/>
<proteinExistence type="inferred from homology"/>
<evidence type="ECO:0000313" key="8">
    <source>
        <dbReference type="Proteomes" id="UP000037035"/>
    </source>
</evidence>
<dbReference type="InterPro" id="IPR002401">
    <property type="entry name" value="Cyt_P450_E_grp-I"/>
</dbReference>
<dbReference type="PANTHER" id="PTHR24296">
    <property type="entry name" value="CYTOCHROME P450"/>
    <property type="match status" value="1"/>
</dbReference>
<comment type="similarity">
    <text evidence="1 6">Belongs to the cytochrome P450 family.</text>
</comment>
<name>A0A0L6V4A3_9BASI</name>
<evidence type="ECO:0000256" key="4">
    <source>
        <dbReference type="ARBA" id="ARBA00023004"/>
    </source>
</evidence>
<keyword evidence="4 5" id="KW-0408">Iron</keyword>
<dbReference type="PRINTS" id="PR00463">
    <property type="entry name" value="EP450I"/>
</dbReference>
<dbReference type="InterPro" id="IPR017972">
    <property type="entry name" value="Cyt_P450_CS"/>
</dbReference>
<evidence type="ECO:0000256" key="3">
    <source>
        <dbReference type="ARBA" id="ARBA00023002"/>
    </source>
</evidence>
<sequence>MAVFPGECQRCLPGIFWGFLLTTTPNINHRRNLYSLWVNLAIGTSKPTKTAFHQIPGWPLCLPSLIKNRARVLEETTILTLKHGPGFSITLPGTRLVDVSKPEWLEYIQKTNFENYVKVIFGPMMHDIMFDVFGNGIFVVDGALWKRTRHATSTIFTIKTFKLQLLKLATSQNIILPASNKSMEGLIQILSSTAQERRSIDFCDLFFRYTLDSFVQMTSVDFGKDLGLLRFQHANDQEQKKSSLKLPQKSIPFAEAFDYAQDHVDFRFAILVGWQLIERLIGSIGKRFKDSCRVLDDYAYSLIDERMESQMNQKSDYEEQDPINTDLLGLFINARDERGGGLGRTELKDAIINLIIAGRDTTAEALSWAFFHLLMNKHAIQKIREEATEILGDEKSREERVTYENYKRFTWTNAVIFETLRLHPSVPKNVKFAVADDQIPGGPTVEAGDMVRWSDWTMGRDASLWGPDCGEFIPDRWIDEKGRIKQYGQFKFHAFNGGPRVCLGMNLAIFQAIKVIVEVFQDFKLEFAPGWLDNVPKSEAIEGIKSRYSTPMYRSSLTLPMANPMMISVQPRAL</sequence>
<gene>
    <name evidence="7" type="ORF">VP01_2638g2</name>
</gene>
<evidence type="ECO:0000256" key="5">
    <source>
        <dbReference type="PIRSR" id="PIRSR602401-1"/>
    </source>
</evidence>
<evidence type="ECO:0000256" key="6">
    <source>
        <dbReference type="RuleBase" id="RU000461"/>
    </source>
</evidence>
<dbReference type="GO" id="GO:0006629">
    <property type="term" value="P:lipid metabolic process"/>
    <property type="evidence" value="ECO:0007669"/>
    <property type="project" value="UniProtKB-ARBA"/>
</dbReference>
<dbReference type="GO" id="GO:0004497">
    <property type="term" value="F:monooxygenase activity"/>
    <property type="evidence" value="ECO:0007669"/>
    <property type="project" value="UniProtKB-KW"/>
</dbReference>
<dbReference type="InterPro" id="IPR036396">
    <property type="entry name" value="Cyt_P450_sf"/>
</dbReference>
<dbReference type="Gene3D" id="1.10.630.10">
    <property type="entry name" value="Cytochrome P450"/>
    <property type="match status" value="1"/>
</dbReference>
<keyword evidence="3 6" id="KW-0560">Oxidoreductase</keyword>
<keyword evidence="6" id="KW-0503">Monooxygenase</keyword>
<dbReference type="GO" id="GO:0005506">
    <property type="term" value="F:iron ion binding"/>
    <property type="evidence" value="ECO:0007669"/>
    <property type="project" value="InterPro"/>
</dbReference>
<dbReference type="AlphaFoldDB" id="A0A0L6V4A3"/>
<dbReference type="GO" id="GO:0016705">
    <property type="term" value="F:oxidoreductase activity, acting on paired donors, with incorporation or reduction of molecular oxygen"/>
    <property type="evidence" value="ECO:0007669"/>
    <property type="project" value="InterPro"/>
</dbReference>
<dbReference type="Pfam" id="PF00067">
    <property type="entry name" value="p450"/>
    <property type="match status" value="1"/>
</dbReference>
<keyword evidence="8" id="KW-1185">Reference proteome</keyword>
<protein>
    <recommendedName>
        <fullName evidence="9">Cytochrome P450 oxidoreductase</fullName>
    </recommendedName>
</protein>
<organism evidence="7 8">
    <name type="scientific">Puccinia sorghi</name>
    <dbReference type="NCBI Taxonomy" id="27349"/>
    <lineage>
        <taxon>Eukaryota</taxon>
        <taxon>Fungi</taxon>
        <taxon>Dikarya</taxon>
        <taxon>Basidiomycota</taxon>
        <taxon>Pucciniomycotina</taxon>
        <taxon>Pucciniomycetes</taxon>
        <taxon>Pucciniales</taxon>
        <taxon>Pucciniaceae</taxon>
        <taxon>Puccinia</taxon>
    </lineage>
</organism>
<reference evidence="7 8" key="1">
    <citation type="submission" date="2015-08" db="EMBL/GenBank/DDBJ databases">
        <title>Next Generation Sequencing and Analysis of the Genome of Puccinia sorghi L Schw, the Causal Agent of Maize Common Rust.</title>
        <authorList>
            <person name="Rochi L."/>
            <person name="Burguener G."/>
            <person name="Darino M."/>
            <person name="Turjanski A."/>
            <person name="Kreff E."/>
            <person name="Dieguez M.J."/>
            <person name="Sacco F."/>
        </authorList>
    </citation>
    <scope>NUCLEOTIDE SEQUENCE [LARGE SCALE GENOMIC DNA]</scope>
    <source>
        <strain evidence="7 8">RO10H11247</strain>
    </source>
</reference>
<evidence type="ECO:0000313" key="7">
    <source>
        <dbReference type="EMBL" id="KNZ55598.1"/>
    </source>
</evidence>
<dbReference type="InterPro" id="IPR001128">
    <property type="entry name" value="Cyt_P450"/>
</dbReference>
<dbReference type="OrthoDB" id="1470350at2759"/>
<evidence type="ECO:0000256" key="1">
    <source>
        <dbReference type="ARBA" id="ARBA00010617"/>
    </source>
</evidence>
<keyword evidence="5 6" id="KW-0349">Heme</keyword>
<comment type="cofactor">
    <cofactor evidence="5">
        <name>heme</name>
        <dbReference type="ChEBI" id="CHEBI:30413"/>
    </cofactor>
</comment>
<evidence type="ECO:0000256" key="2">
    <source>
        <dbReference type="ARBA" id="ARBA00022723"/>
    </source>
</evidence>
<feature type="binding site" description="axial binding residue" evidence="5">
    <location>
        <position position="502"/>
    </location>
    <ligand>
        <name>heme</name>
        <dbReference type="ChEBI" id="CHEBI:30413"/>
    </ligand>
    <ligandPart>
        <name>Fe</name>
        <dbReference type="ChEBI" id="CHEBI:18248"/>
    </ligandPart>
</feature>
<evidence type="ECO:0008006" key="9">
    <source>
        <dbReference type="Google" id="ProtNLM"/>
    </source>
</evidence>
<dbReference type="PRINTS" id="PR00385">
    <property type="entry name" value="P450"/>
</dbReference>
<accession>A0A0L6V4A3</accession>
<keyword evidence="2 5" id="KW-0479">Metal-binding</keyword>
<dbReference type="PROSITE" id="PS00086">
    <property type="entry name" value="CYTOCHROME_P450"/>
    <property type="match status" value="1"/>
</dbReference>
<dbReference type="Proteomes" id="UP000037035">
    <property type="component" value="Unassembled WGS sequence"/>
</dbReference>
<dbReference type="EMBL" id="LAVV01007544">
    <property type="protein sequence ID" value="KNZ55598.1"/>
    <property type="molecule type" value="Genomic_DNA"/>
</dbReference>
<dbReference type="SUPFAM" id="SSF48264">
    <property type="entry name" value="Cytochrome P450"/>
    <property type="match status" value="1"/>
</dbReference>
<dbReference type="GO" id="GO:0020037">
    <property type="term" value="F:heme binding"/>
    <property type="evidence" value="ECO:0007669"/>
    <property type="project" value="InterPro"/>
</dbReference>